<keyword evidence="4 9" id="KW-1133">Transmembrane helix</keyword>
<evidence type="ECO:0000256" key="7">
    <source>
        <dbReference type="PROSITE-ProRule" id="PRU00023"/>
    </source>
</evidence>
<keyword evidence="2 9" id="KW-0812">Transmembrane</keyword>
<feature type="domain" description="PGG" evidence="10">
    <location>
        <begin position="992"/>
        <end position="1088"/>
    </location>
</feature>
<keyword evidence="3" id="KW-0677">Repeat</keyword>
<feature type="domain" description="PGG" evidence="10">
    <location>
        <begin position="1714"/>
        <end position="1809"/>
    </location>
</feature>
<evidence type="ECO:0000313" key="11">
    <source>
        <dbReference type="Proteomes" id="UP000515121"/>
    </source>
</evidence>
<reference evidence="12" key="1">
    <citation type="submission" date="2025-08" db="UniProtKB">
        <authorList>
            <consortium name="RefSeq"/>
        </authorList>
    </citation>
    <scope>IDENTIFICATION</scope>
    <source>
        <tissue evidence="12">Fruit stalk</tissue>
    </source>
</reference>
<feature type="transmembrane region" description="Helical" evidence="9">
    <location>
        <begin position="1317"/>
        <end position="1336"/>
    </location>
</feature>
<keyword evidence="5 7" id="KW-0040">ANK repeat</keyword>
<feature type="transmembrane region" description="Helical" evidence="9">
    <location>
        <begin position="1286"/>
        <end position="1311"/>
    </location>
</feature>
<keyword evidence="6 9" id="KW-0472">Membrane</keyword>
<feature type="repeat" description="ANK" evidence="7">
    <location>
        <begin position="137"/>
        <end position="159"/>
    </location>
</feature>
<gene>
    <name evidence="12" type="primary">LOC111305846</name>
</gene>
<keyword evidence="11" id="KW-1185">Reference proteome</keyword>
<feature type="region of interest" description="Disordered" evidence="8">
    <location>
        <begin position="1509"/>
        <end position="1531"/>
    </location>
</feature>
<feature type="transmembrane region" description="Helical" evidence="9">
    <location>
        <begin position="450"/>
        <end position="471"/>
    </location>
</feature>
<feature type="transmembrane region" description="Helical" evidence="9">
    <location>
        <begin position="749"/>
        <end position="769"/>
    </location>
</feature>
<feature type="transmembrane region" description="Helical" evidence="9">
    <location>
        <begin position="353"/>
        <end position="375"/>
    </location>
</feature>
<feature type="transmembrane region" description="Helical" evidence="9">
    <location>
        <begin position="995"/>
        <end position="1013"/>
    </location>
</feature>
<dbReference type="PROSITE" id="PS50088">
    <property type="entry name" value="ANK_REPEAT"/>
    <property type="match status" value="3"/>
</dbReference>
<dbReference type="Gene3D" id="1.25.40.20">
    <property type="entry name" value="Ankyrin repeat-containing domain"/>
    <property type="match status" value="1"/>
</dbReference>
<dbReference type="PANTHER" id="PTHR24186:SF56">
    <property type="entry name" value="PGG DOMAIN-CONTAINING PROTEIN"/>
    <property type="match status" value="1"/>
</dbReference>
<dbReference type="SUPFAM" id="SSF48403">
    <property type="entry name" value="Ankyrin repeat"/>
    <property type="match status" value="1"/>
</dbReference>
<feature type="transmembrane region" description="Helical" evidence="9">
    <location>
        <begin position="1792"/>
        <end position="1812"/>
    </location>
</feature>
<dbReference type="PANTHER" id="PTHR24186">
    <property type="entry name" value="PROTEIN PHOSPHATASE 1 REGULATORY SUBUNIT"/>
    <property type="match status" value="1"/>
</dbReference>
<feature type="transmembrane region" description="Helical" evidence="9">
    <location>
        <begin position="1040"/>
        <end position="1060"/>
    </location>
</feature>
<comment type="subcellular location">
    <subcellularLocation>
        <location evidence="1">Membrane</location>
        <topology evidence="1">Multi-pass membrane protein</topology>
    </subcellularLocation>
</comment>
<organism evidence="11 12">
    <name type="scientific">Durio zibethinus</name>
    <name type="common">Durian</name>
    <dbReference type="NCBI Taxonomy" id="66656"/>
    <lineage>
        <taxon>Eukaryota</taxon>
        <taxon>Viridiplantae</taxon>
        <taxon>Streptophyta</taxon>
        <taxon>Embryophyta</taxon>
        <taxon>Tracheophyta</taxon>
        <taxon>Spermatophyta</taxon>
        <taxon>Magnoliopsida</taxon>
        <taxon>eudicotyledons</taxon>
        <taxon>Gunneridae</taxon>
        <taxon>Pentapetalae</taxon>
        <taxon>rosids</taxon>
        <taxon>malvids</taxon>
        <taxon>Malvales</taxon>
        <taxon>Malvaceae</taxon>
        <taxon>Helicteroideae</taxon>
        <taxon>Durio</taxon>
    </lineage>
</organism>
<evidence type="ECO:0000256" key="2">
    <source>
        <dbReference type="ARBA" id="ARBA00022692"/>
    </source>
</evidence>
<feature type="domain" description="PGG" evidence="10">
    <location>
        <begin position="498"/>
        <end position="572"/>
    </location>
</feature>
<feature type="transmembrane region" description="Helical" evidence="9">
    <location>
        <begin position="387"/>
        <end position="405"/>
    </location>
</feature>
<evidence type="ECO:0000313" key="12">
    <source>
        <dbReference type="RefSeq" id="XP_022759445.1"/>
    </source>
</evidence>
<evidence type="ECO:0000256" key="9">
    <source>
        <dbReference type="SAM" id="Phobius"/>
    </source>
</evidence>
<feature type="transmembrane region" description="Helical" evidence="9">
    <location>
        <begin position="1098"/>
        <end position="1115"/>
    </location>
</feature>
<dbReference type="Pfam" id="PF13962">
    <property type="entry name" value="PGG"/>
    <property type="match status" value="7"/>
</dbReference>
<feature type="repeat" description="ANK" evidence="7">
    <location>
        <begin position="69"/>
        <end position="101"/>
    </location>
</feature>
<feature type="transmembrane region" description="Helical" evidence="9">
    <location>
        <begin position="691"/>
        <end position="713"/>
    </location>
</feature>
<feature type="domain" description="PGG" evidence="10">
    <location>
        <begin position="1258"/>
        <end position="1334"/>
    </location>
</feature>
<dbReference type="OrthoDB" id="674805at2759"/>
<dbReference type="InterPro" id="IPR026961">
    <property type="entry name" value="PGG_dom"/>
</dbReference>
<feature type="transmembrane region" description="Helical" evidence="9">
    <location>
        <begin position="1763"/>
        <end position="1786"/>
    </location>
</feature>
<feature type="transmembrane region" description="Helical" evidence="9">
    <location>
        <begin position="411"/>
        <end position="429"/>
    </location>
</feature>
<dbReference type="Proteomes" id="UP000515121">
    <property type="component" value="Unplaced"/>
</dbReference>
<dbReference type="KEGG" id="dzi:111305846"/>
<feature type="transmembrane region" description="Helical" evidence="9">
    <location>
        <begin position="1585"/>
        <end position="1604"/>
    </location>
</feature>
<evidence type="ECO:0000256" key="5">
    <source>
        <dbReference type="ARBA" id="ARBA00023043"/>
    </source>
</evidence>
<protein>
    <submittedName>
        <fullName evidence="12">Uncharacterized protein LOC111305846</fullName>
    </submittedName>
</protein>
<evidence type="ECO:0000256" key="8">
    <source>
        <dbReference type="SAM" id="MobiDB-lite"/>
    </source>
</evidence>
<feature type="transmembrane region" description="Helical" evidence="9">
    <location>
        <begin position="901"/>
        <end position="923"/>
    </location>
</feature>
<proteinExistence type="predicted"/>
<evidence type="ECO:0000256" key="4">
    <source>
        <dbReference type="ARBA" id="ARBA00022989"/>
    </source>
</evidence>
<dbReference type="RefSeq" id="XP_022759445.1">
    <property type="nucleotide sequence ID" value="XM_022903710.1"/>
</dbReference>
<feature type="transmembrane region" description="Helical" evidence="9">
    <location>
        <begin position="719"/>
        <end position="742"/>
    </location>
</feature>
<feature type="transmembrane region" description="Helical" evidence="9">
    <location>
        <begin position="1488"/>
        <end position="1505"/>
    </location>
</feature>
<feature type="transmembrane region" description="Helical" evidence="9">
    <location>
        <begin position="1553"/>
        <end position="1573"/>
    </location>
</feature>
<feature type="domain" description="PGG" evidence="10">
    <location>
        <begin position="642"/>
        <end position="739"/>
    </location>
</feature>
<feature type="transmembrane region" description="Helical" evidence="9">
    <location>
        <begin position="299"/>
        <end position="316"/>
    </location>
</feature>
<dbReference type="GeneID" id="111305846"/>
<name>A0A6P6A3X8_DURZI</name>
<dbReference type="InterPro" id="IPR002110">
    <property type="entry name" value="Ankyrin_rpt"/>
</dbReference>
<feature type="transmembrane region" description="Helical" evidence="9">
    <location>
        <begin position="549"/>
        <end position="572"/>
    </location>
</feature>
<dbReference type="InterPro" id="IPR036770">
    <property type="entry name" value="Ankyrin_rpt-contain_sf"/>
</dbReference>
<evidence type="ECO:0000259" key="10">
    <source>
        <dbReference type="Pfam" id="PF13962"/>
    </source>
</evidence>
<feature type="domain" description="PGG" evidence="10">
    <location>
        <begin position="1482"/>
        <end position="1596"/>
    </location>
</feature>
<dbReference type="Pfam" id="PF12796">
    <property type="entry name" value="Ank_2"/>
    <property type="match status" value="2"/>
</dbReference>
<dbReference type="PROSITE" id="PS50297">
    <property type="entry name" value="ANK_REP_REGION"/>
    <property type="match status" value="3"/>
</dbReference>
<evidence type="ECO:0000256" key="3">
    <source>
        <dbReference type="ARBA" id="ARBA00022737"/>
    </source>
</evidence>
<feature type="transmembrane region" description="Helical" evidence="9">
    <location>
        <begin position="1616"/>
        <end position="1635"/>
    </location>
</feature>
<feature type="domain" description="PGG" evidence="10">
    <location>
        <begin position="293"/>
        <end position="379"/>
    </location>
</feature>
<feature type="repeat" description="ANK" evidence="7">
    <location>
        <begin position="103"/>
        <end position="124"/>
    </location>
</feature>
<accession>A0A6P6A3X8</accession>
<evidence type="ECO:0000256" key="1">
    <source>
        <dbReference type="ARBA" id="ARBA00004141"/>
    </source>
</evidence>
<dbReference type="GO" id="GO:0005886">
    <property type="term" value="C:plasma membrane"/>
    <property type="evidence" value="ECO:0007669"/>
    <property type="project" value="TreeGrafter"/>
</dbReference>
<dbReference type="SMART" id="SM00248">
    <property type="entry name" value="ANK"/>
    <property type="match status" value="5"/>
</dbReference>
<evidence type="ECO:0000256" key="6">
    <source>
        <dbReference type="ARBA" id="ARBA00023136"/>
    </source>
</evidence>
<sequence length="1929" mass="216443">MEPRLFEAARSGDISAFHSLLGEDPFLLDRVALNSVDNPLHISALTGQTEITTELVSRKPAFARELNEDGFNPMHVGSANGHTEIIRELMRVGYDICLLKGKDGKVPLHCAALKGRVDVVKELIWACPESIREVTALGQTALHLAVKSNQIEAAKVLIEEVRRLQMMEILNWKDKDGNTILHQATFNRQHEIIGLLIGQEAIVSGVNVNAMNSSGFTPRDVLDLLLQAGGDFYDIRIYQMFQQAGAVKAREITTDSAAYFQTQAESFNNTQIVRSSCSWNLWKELMKEVAESSTETQNALMVVAVLIATVTYQAILSPPSGFWEADKRKSSIINVQKRTMLPGEAVMASDPEIFAVFTVFNAIGFFASLAMISLLTSGFPLRAGLRLAILSMTGTYVIAVIYMGPTKMREVYIVVIFMGLLFVAELVRFTMWLLKKWEESVLPPTYPRKCLAIFITIPFSYFFQYFSIYLVRPMVLKSTGKSWFKYFQNEEDRDSPRDLQNHLLTVATLIAAVTFQAGVNPSGVVWQDNGNGYDILQAELFYASQPPAFYVFLISNNSCSFGDLWFAIFAVIPRESLKFHYATATATVPFIIQCLIRCSIVCALQQSNLTSAFAKQTANSRLSTGKSWYKHFQYEENRDKPSDVRNVMLVVATLIAAVTFQSGVNPPGGVWQENDNGPVAGRAIYASQSPAYYVFLIANTMALSASILVIISLTYRFPFHFEVIVATISMIVTYASAIFAVTPRESVKYRYVITAASVPFIIRFLIQLFNVEFRKQEGKITAGISHGRDENGLQDCSSTSVIMKNRSENEIGASSLQFNLSFQSNLSFSSLALCITARQSDLCFCEKTAIDSGFANIRWSSTREVMADIRLNTYDKSRNTNHINYLLVVESGRVYQALSELTTISTIFVFSLNFLVFFLYFPINKSFIYPNKRNPFQLVKFYLCFNQREYIPFEEQKFSMSSSLKKIVSRLSTGNSWYKHFQYEKNRDQPSDVRNVMLVVATLIAAVTFQAGVNPPGGVWQDNGHGHVAGRAIYASQSSAYYVFLIANTMALSASILVIISLTYRFPFHLEVVVATISMIVTYASAIFAVTPRESVKYRYVITAASVPFIIRVLIQLFNVVFRKQEGFHCGISTIVPSLTSVIKKNRSEDEIVASSLHFNLSFIFLRVTAEQSVFFTTGFMHYSKAFSLLLLRNKPPVDEKQPFLHGKFLITREEKYESKSKLILINSVSSHVVKLVFFQVLTIKMSTTPLNHKLIILAIPNGFADIRWSSEKRGRAIFASQSSAYYVFLIANTMALSASILAIISLVYRFPFHLEVIVATISMIVTYASAIFAVTPRESVRFRYSTLYSENRKDRSPQVFSLARRRVTASLMSVIMKNRSENEVVACVGFVYIYLGSGEWRGLSESNLNNTFFSPIISLFPSLYIPINKSFVYHQIKANPFQLFKFCTSTKEKMVGTSFKDWCRFFQYNEGTTEEDEVKNRAEARNALLVVATLIAAVTFQAGVNPPGGVWQEDNETQAGANPPGDSRAVQESCKRGEYKPGTAIFACESSAYYVFLASNTLAFSAAVLVILSLMHKFPFKFEIRVAAISMIITYGSAIFAVTPEDSGDEYEDITKFRLVLIIAAAPLVMRCLIQLFVKLRNREPEPPCLIRAFAKPRNKTTEAMRDESLHAMNKLKEHCYCKIRKMASPSLSTGKSWFKYFQYEEGRDSPSDARNVLLVVAALISAVTFQAGVNPPGGVWQDNEDGHVAGRAIYAAQKQAFYVFLISNTLALSSSILVIISLTYKFPFHFEIWVATGSMIVTYASSVFAITPRESVRCSTGADSNSPPSTNFDNNGGMMRFSSLYLNQMRKILDAEMTLAILQDHFYSSRVVAYGCTCPMSPPKEYRQKCQIEQFVIFTENNHKKTALFLYKIVLTPHLILSPRPSL</sequence>
<feature type="transmembrane region" description="Helical" evidence="9">
    <location>
        <begin position="1072"/>
        <end position="1092"/>
    </location>
</feature>